<proteinExistence type="predicted"/>
<keyword evidence="2" id="KW-1185">Reference proteome</keyword>
<protein>
    <submittedName>
        <fullName evidence="1">Uncharacterized protein</fullName>
    </submittedName>
</protein>
<gene>
    <name evidence="1" type="ORF">HAX54_047775</name>
</gene>
<dbReference type="Proteomes" id="UP000823775">
    <property type="component" value="Unassembled WGS sequence"/>
</dbReference>
<reference evidence="1 2" key="1">
    <citation type="journal article" date="2021" name="BMC Genomics">
        <title>Datura genome reveals duplications of psychoactive alkaloid biosynthetic genes and high mutation rate following tissue culture.</title>
        <authorList>
            <person name="Rajewski A."/>
            <person name="Carter-House D."/>
            <person name="Stajich J."/>
            <person name="Litt A."/>
        </authorList>
    </citation>
    <scope>NUCLEOTIDE SEQUENCE [LARGE SCALE GENOMIC DNA]</scope>
    <source>
        <strain evidence="1">AR-01</strain>
    </source>
</reference>
<accession>A0ABS8WKG7</accession>
<comment type="caution">
    <text evidence="1">The sequence shown here is derived from an EMBL/GenBank/DDBJ whole genome shotgun (WGS) entry which is preliminary data.</text>
</comment>
<evidence type="ECO:0000313" key="1">
    <source>
        <dbReference type="EMBL" id="MCE3050664.1"/>
    </source>
</evidence>
<dbReference type="EMBL" id="JACEIK010007792">
    <property type="protein sequence ID" value="MCE3050664.1"/>
    <property type="molecule type" value="Genomic_DNA"/>
</dbReference>
<name>A0ABS8WKG7_DATST</name>
<evidence type="ECO:0000313" key="2">
    <source>
        <dbReference type="Proteomes" id="UP000823775"/>
    </source>
</evidence>
<sequence>MSREKERDWRFAVLWRASGFGWSSSDRETVRDGYREKGRCFSDDFDLRRGKRGGCFGVLLLRRVGAAGLSVVLGSKRWDDWWLWHFPIEECDRRRGRRGVVWRGFPVGEDGDGEGKREMRRLPLLVLTQQRWCSGEGLVW</sequence>
<organism evidence="1 2">
    <name type="scientific">Datura stramonium</name>
    <name type="common">Jimsonweed</name>
    <name type="synonym">Common thornapple</name>
    <dbReference type="NCBI Taxonomy" id="4076"/>
    <lineage>
        <taxon>Eukaryota</taxon>
        <taxon>Viridiplantae</taxon>
        <taxon>Streptophyta</taxon>
        <taxon>Embryophyta</taxon>
        <taxon>Tracheophyta</taxon>
        <taxon>Spermatophyta</taxon>
        <taxon>Magnoliopsida</taxon>
        <taxon>eudicotyledons</taxon>
        <taxon>Gunneridae</taxon>
        <taxon>Pentapetalae</taxon>
        <taxon>asterids</taxon>
        <taxon>lamiids</taxon>
        <taxon>Solanales</taxon>
        <taxon>Solanaceae</taxon>
        <taxon>Solanoideae</taxon>
        <taxon>Datureae</taxon>
        <taxon>Datura</taxon>
    </lineage>
</organism>